<keyword evidence="3" id="KW-1185">Reference proteome</keyword>
<gene>
    <name evidence="2" type="ORF">LLEC1_07301</name>
</gene>
<feature type="region of interest" description="Disordered" evidence="1">
    <location>
        <begin position="120"/>
        <end position="144"/>
    </location>
</feature>
<feature type="region of interest" description="Disordered" evidence="1">
    <location>
        <begin position="33"/>
        <end position="74"/>
    </location>
</feature>
<feature type="compositionally biased region" description="Acidic residues" evidence="1">
    <location>
        <begin position="125"/>
        <end position="137"/>
    </location>
</feature>
<name>A0A179IIG4_CORDF</name>
<evidence type="ECO:0000313" key="2">
    <source>
        <dbReference type="EMBL" id="OAR02135.1"/>
    </source>
</evidence>
<protein>
    <submittedName>
        <fullName evidence="2">Uncharacterized protein</fullName>
    </submittedName>
</protein>
<evidence type="ECO:0000256" key="1">
    <source>
        <dbReference type="SAM" id="MobiDB-lite"/>
    </source>
</evidence>
<dbReference type="EMBL" id="LUKN01000835">
    <property type="protein sequence ID" value="OAR02135.1"/>
    <property type="molecule type" value="Genomic_DNA"/>
</dbReference>
<proteinExistence type="predicted"/>
<dbReference type="OMA" id="DPDNFGM"/>
<accession>A0A179IIG4</accession>
<evidence type="ECO:0000313" key="3">
    <source>
        <dbReference type="Proteomes" id="UP000243081"/>
    </source>
</evidence>
<reference evidence="2 3" key="1">
    <citation type="submission" date="2016-03" db="EMBL/GenBank/DDBJ databases">
        <title>Fine-scale spatial genetic structure of a fungal parasite of coffee scale insects.</title>
        <authorList>
            <person name="Jackson D."/>
            <person name="Zemenick K.A."/>
            <person name="Malloure B."/>
            <person name="Quandt C.A."/>
            <person name="James T.Y."/>
        </authorList>
    </citation>
    <scope>NUCLEOTIDE SEQUENCE [LARGE SCALE GENOMIC DNA]</scope>
    <source>
        <strain evidence="2 3">UM487</strain>
    </source>
</reference>
<dbReference type="Proteomes" id="UP000243081">
    <property type="component" value="Unassembled WGS sequence"/>
</dbReference>
<organism evidence="2 3">
    <name type="scientific">Cordyceps confragosa</name>
    <name type="common">Lecanicillium lecanii</name>
    <dbReference type="NCBI Taxonomy" id="2714763"/>
    <lineage>
        <taxon>Eukaryota</taxon>
        <taxon>Fungi</taxon>
        <taxon>Dikarya</taxon>
        <taxon>Ascomycota</taxon>
        <taxon>Pezizomycotina</taxon>
        <taxon>Sordariomycetes</taxon>
        <taxon>Hypocreomycetidae</taxon>
        <taxon>Hypocreales</taxon>
        <taxon>Cordycipitaceae</taxon>
        <taxon>Akanthomyces</taxon>
    </lineage>
</organism>
<comment type="caution">
    <text evidence="2">The sequence shown here is derived from an EMBL/GenBank/DDBJ whole genome shotgun (WGS) entry which is preliminary data.</text>
</comment>
<sequence length="417" mass="46058">MLLPECAELGDLPDGAIASHRFAQEFQESSIIVPRKRAAPGESTASQAKKPKTTTAAASKKAAQKAAETEALETPLTKVPERWSAASVSANIAREHELRLTKPDEAYAFECFCTPRFERSAARDSEDEDEDGDEDEDKDKQVTNQPKCDGGKTCLCKKNAVDHPDHPWALSMAGEQLYLSQFILASLRDPDNFSMYTYNDHFGYGLIEMLQNMILDFAASSDWREQWCIAEAAIMWLLDSEAAAMMQVDDPDTVRDSYSMIGRMFLDMIARLDREGVMTEAVNLGTVMALTRRVASVTPSRFDDYVLAYSKKHDVTLRGPKGLEGFIGECEEVKLPSSTSNKDDPWKCAAACKKYKSQHGSSAGPGPRTAYKGIGGDHYDISSWMPANRKQASFSGKDPFTRAMIDGVKKGLVMQLA</sequence>
<dbReference type="OrthoDB" id="4868650at2759"/>
<dbReference type="AlphaFoldDB" id="A0A179IIG4"/>
<feature type="compositionally biased region" description="Low complexity" evidence="1">
    <location>
        <begin position="43"/>
        <end position="66"/>
    </location>
</feature>